<dbReference type="PANTHER" id="PTHR12673">
    <property type="entry name" value="FACIOGENITAL DYSPLASIA PROTEIN"/>
    <property type="match status" value="1"/>
</dbReference>
<proteinExistence type="predicted"/>
<dbReference type="GO" id="GO:0005737">
    <property type="term" value="C:cytoplasm"/>
    <property type="evidence" value="ECO:0007669"/>
    <property type="project" value="TreeGrafter"/>
</dbReference>
<keyword evidence="4" id="KW-1185">Reference proteome</keyword>
<organism evidence="3 4">
    <name type="scientific">Aspergillus calidoustus</name>
    <dbReference type="NCBI Taxonomy" id="454130"/>
    <lineage>
        <taxon>Eukaryota</taxon>
        <taxon>Fungi</taxon>
        <taxon>Dikarya</taxon>
        <taxon>Ascomycota</taxon>
        <taxon>Pezizomycotina</taxon>
        <taxon>Eurotiomycetes</taxon>
        <taxon>Eurotiomycetidae</taxon>
        <taxon>Eurotiales</taxon>
        <taxon>Aspergillaceae</taxon>
        <taxon>Aspergillus</taxon>
        <taxon>Aspergillus subgen. Nidulantes</taxon>
    </lineage>
</organism>
<dbReference type="PROSITE" id="PS50010">
    <property type="entry name" value="DH_2"/>
    <property type="match status" value="1"/>
</dbReference>
<dbReference type="InterPro" id="IPR051092">
    <property type="entry name" value="FYVE_RhoGEF_PH"/>
</dbReference>
<dbReference type="InterPro" id="IPR000219">
    <property type="entry name" value="DH_dom"/>
</dbReference>
<feature type="compositionally biased region" description="Basic and acidic residues" evidence="1">
    <location>
        <begin position="723"/>
        <end position="732"/>
    </location>
</feature>
<evidence type="ECO:0000313" key="4">
    <source>
        <dbReference type="Proteomes" id="UP000054771"/>
    </source>
</evidence>
<feature type="compositionally biased region" description="Low complexity" evidence="1">
    <location>
        <begin position="118"/>
        <end position="142"/>
    </location>
</feature>
<dbReference type="Gene3D" id="1.20.900.10">
    <property type="entry name" value="Dbl homology (DH) domain"/>
    <property type="match status" value="1"/>
</dbReference>
<gene>
    <name evidence="3" type="ORF">ASPCAL01747</name>
</gene>
<evidence type="ECO:0000259" key="2">
    <source>
        <dbReference type="PROSITE" id="PS50010"/>
    </source>
</evidence>
<feature type="compositionally biased region" description="Polar residues" evidence="1">
    <location>
        <begin position="779"/>
        <end position="788"/>
    </location>
</feature>
<accession>A0A0U5GLQ5</accession>
<dbReference type="InterPro" id="IPR035899">
    <property type="entry name" value="DBL_dom_sf"/>
</dbReference>
<feature type="region of interest" description="Disordered" evidence="1">
    <location>
        <begin position="91"/>
        <end position="147"/>
    </location>
</feature>
<evidence type="ECO:0000256" key="1">
    <source>
        <dbReference type="SAM" id="MobiDB-lite"/>
    </source>
</evidence>
<feature type="domain" description="DH" evidence="2">
    <location>
        <begin position="172"/>
        <end position="414"/>
    </location>
</feature>
<feature type="compositionally biased region" description="Polar residues" evidence="1">
    <location>
        <begin position="96"/>
        <end position="117"/>
    </location>
</feature>
<feature type="compositionally biased region" description="Basic and acidic residues" evidence="1">
    <location>
        <begin position="791"/>
        <end position="804"/>
    </location>
</feature>
<dbReference type="PANTHER" id="PTHR12673:SF159">
    <property type="entry name" value="LD03170P"/>
    <property type="match status" value="1"/>
</dbReference>
<name>A0A0U5GLQ5_ASPCI</name>
<dbReference type="SUPFAM" id="SSF48065">
    <property type="entry name" value="DBL homology domain (DH-domain)"/>
    <property type="match status" value="1"/>
</dbReference>
<dbReference type="AlphaFoldDB" id="A0A0U5GLQ5"/>
<feature type="region of interest" description="Disordered" evidence="1">
    <location>
        <begin position="768"/>
        <end position="804"/>
    </location>
</feature>
<dbReference type="GO" id="GO:0005085">
    <property type="term" value="F:guanyl-nucleotide exchange factor activity"/>
    <property type="evidence" value="ECO:0007669"/>
    <property type="project" value="InterPro"/>
</dbReference>
<dbReference type="Proteomes" id="UP000054771">
    <property type="component" value="Unassembled WGS sequence"/>
</dbReference>
<evidence type="ECO:0000313" key="3">
    <source>
        <dbReference type="EMBL" id="CEN59295.1"/>
    </source>
</evidence>
<protein>
    <recommendedName>
        <fullName evidence="2">DH domain-containing protein</fullName>
    </recommendedName>
</protein>
<reference evidence="4" key="1">
    <citation type="journal article" date="2016" name="Genome Announc.">
        <title>Draft genome sequences of fungus Aspergillus calidoustus.</title>
        <authorList>
            <person name="Horn F."/>
            <person name="Linde J."/>
            <person name="Mattern D.J."/>
            <person name="Walther G."/>
            <person name="Guthke R."/>
            <person name="Scherlach K."/>
            <person name="Martin K."/>
            <person name="Brakhage A.A."/>
            <person name="Petzke L."/>
            <person name="Valiante V."/>
        </authorList>
    </citation>
    <scope>NUCLEOTIDE SEQUENCE [LARGE SCALE GENOMIC DNA]</scope>
    <source>
        <strain evidence="4">SF006504</strain>
    </source>
</reference>
<dbReference type="SMART" id="SM00325">
    <property type="entry name" value="RhoGEF"/>
    <property type="match status" value="1"/>
</dbReference>
<dbReference type="Pfam" id="PF00621">
    <property type="entry name" value="RhoGEF"/>
    <property type="match status" value="1"/>
</dbReference>
<dbReference type="OMA" id="WTHIQDD"/>
<sequence length="831" mass="94856">MEPSIDLIISEKESKEVLHEPADIHLSPAASEEKLQFPGIKEETDVLVDRVPTPSSFRRWVNSLRPKKTPPISQRFIEGWQFSPRGSYDNAYLSPRNGSQEQWEKQSGNSSHLGTMKTTTVSVTSQSVVRSRRNTQSTTNRSVKSDIRTSVDSIRPVLSTLIDEEAQNRALRRRQVLQEIITTESDYIFGLKALTNLLLYIAARPEIYHNVQHIRETHETFLRRIQSLVPSSNLSRTELERIMLQGVPKRSLPVDLSIKALQPRSLRTRSLKSSTNRRLTELAAEANEALVVAREIGILSKSFVHYKEFCGNYELLVEDTALLRKSVRNWPEFESGIEALTKSAASMETRTLYENKSLCLNDILIKPAQRLCKYPLLLQELLKWTHIQDDPSVHDEIRQILDNVRHVLADINEATAGTLDRDLIRKTFLLQEMVDSKSTVVIDIYKQFGPMTLCGVLHVTYQASHQVTGAYMVCVLFKHHFFLAKMNDEYRKLRPLACLYISDVRIDSLANGKGLEYFCIFSWKLLFQRHGEKFELVLSASSATEEKQWKTGILKSVAASVDKPNAVSSELRASSFVALDLVPIPDTSDLTPQLSRRPSLQTLDMPRIRSKLQLQPIIIKKTHCPHKHGQTQQIDGELERPKVPPPFPALILTARRQDRIRLERAILPFYTRDTLPYPGMFLATGDILFGPGSIMRHLSLRAKRYRRSSSINLPLQNVSEPQDIDKMEEKTQYNKKRKRRDASDASHNLDPEKVWSLRGDSSIEFIGRSKTLRAKTNPRRTSFNTSPQPVLKRDKSSEHSETSPRKGIWSLFYSMSFRRSKKSARPSLSGA</sequence>
<dbReference type="STRING" id="454130.A0A0U5GLQ5"/>
<dbReference type="EMBL" id="CDMC01000002">
    <property type="protein sequence ID" value="CEN59295.1"/>
    <property type="molecule type" value="Genomic_DNA"/>
</dbReference>
<feature type="region of interest" description="Disordered" evidence="1">
    <location>
        <begin position="716"/>
        <end position="747"/>
    </location>
</feature>
<dbReference type="OrthoDB" id="8059989at2759"/>